<keyword evidence="6" id="KW-0418">Kinase</keyword>
<dbReference type="GO" id="GO:0004550">
    <property type="term" value="F:nucleoside diphosphate kinase activity"/>
    <property type="evidence" value="ECO:0007669"/>
    <property type="project" value="UniProtKB-EC"/>
</dbReference>
<dbReference type="SUPFAM" id="SSF54919">
    <property type="entry name" value="Nucleoside diphosphate kinase, NDK"/>
    <property type="match status" value="1"/>
</dbReference>
<dbReference type="Gene3D" id="3.30.70.141">
    <property type="entry name" value="Nucleoside diphosphate kinase-like domain"/>
    <property type="match status" value="1"/>
</dbReference>
<feature type="domain" description="Nucleoside diphosphate kinase-like" evidence="13">
    <location>
        <begin position="4"/>
        <end position="76"/>
    </location>
</feature>
<reference evidence="14" key="2">
    <citation type="submission" date="2025-09" db="UniProtKB">
        <authorList>
            <consortium name="Ensembl"/>
        </authorList>
    </citation>
    <scope>IDENTIFICATION</scope>
</reference>
<proteinExistence type="inferred from homology"/>
<evidence type="ECO:0000259" key="13">
    <source>
        <dbReference type="SMART" id="SM00562"/>
    </source>
</evidence>
<evidence type="ECO:0000256" key="6">
    <source>
        <dbReference type="ARBA" id="ARBA00022777"/>
    </source>
</evidence>
<dbReference type="PROSITE" id="PS51374">
    <property type="entry name" value="NDPK_LIKE"/>
    <property type="match status" value="1"/>
</dbReference>
<dbReference type="Proteomes" id="UP000694381">
    <property type="component" value="Unassembled WGS sequence"/>
</dbReference>
<evidence type="ECO:0000313" key="14">
    <source>
        <dbReference type="Ensembl" id="ENSNGAP00000010223.1"/>
    </source>
</evidence>
<dbReference type="Pfam" id="PF00334">
    <property type="entry name" value="NDK"/>
    <property type="match status" value="1"/>
</dbReference>
<keyword evidence="15" id="KW-1185">Reference proteome</keyword>
<comment type="caution">
    <text evidence="12">Lacks conserved residue(s) required for the propagation of feature annotation.</text>
</comment>
<evidence type="ECO:0000256" key="9">
    <source>
        <dbReference type="ARBA" id="ARBA00071161"/>
    </source>
</evidence>
<evidence type="ECO:0000256" key="2">
    <source>
        <dbReference type="ARBA" id="ARBA00008142"/>
    </source>
</evidence>
<evidence type="ECO:0000256" key="10">
    <source>
        <dbReference type="ARBA" id="ARBA00078164"/>
    </source>
</evidence>
<dbReference type="GO" id="GO:0006897">
    <property type="term" value="P:endocytosis"/>
    <property type="evidence" value="ECO:0007669"/>
    <property type="project" value="UniProtKB-KW"/>
</dbReference>
<keyword evidence="4" id="KW-0254">Endocytosis</keyword>
<dbReference type="AlphaFoldDB" id="A0A8C6W635"/>
<dbReference type="InterPro" id="IPR036850">
    <property type="entry name" value="NDK-like_dom_sf"/>
</dbReference>
<dbReference type="GeneTree" id="ENSGT00940000161569"/>
<dbReference type="FunFam" id="3.30.70.141:FF:000039">
    <property type="entry name" value="Nucleoside diphosphate kinase B"/>
    <property type="match status" value="1"/>
</dbReference>
<name>A0A8C6W635_NANGA</name>
<sequence>MANPEHTFIAIKPHGLMGEIIKCYEQKGFLLVAMKFLRAPEEHLRQHYIDLKDQSFFPGLVKYMNSGNVMAMEHYSWQ</sequence>
<protein>
    <recommendedName>
        <fullName evidence="9">Nucleoside diphosphate kinase A</fullName>
        <ecNumber evidence="3">2.7.4.6</ecNumber>
    </recommendedName>
    <alternativeName>
        <fullName evidence="10">Metastasis inhibition factor NM23</fullName>
    </alternativeName>
    <alternativeName>
        <fullName evidence="11">Tumor metastatic process-associated protein</fullName>
    </alternativeName>
</protein>
<evidence type="ECO:0000256" key="3">
    <source>
        <dbReference type="ARBA" id="ARBA00012966"/>
    </source>
</evidence>
<dbReference type="SMART" id="SM00562">
    <property type="entry name" value="NDK"/>
    <property type="match status" value="1"/>
</dbReference>
<comment type="cofactor">
    <cofactor evidence="1">
        <name>Mg(2+)</name>
        <dbReference type="ChEBI" id="CHEBI:18420"/>
    </cofactor>
</comment>
<comment type="function">
    <text evidence="7">Major role in the synthesis of nucleoside triphosphates other than ATP. The ATP gamma phosphate is transferred to the NDP beta phosphate via a ping-pong mechanism, using a phosphorylated active-site intermediate. Possesses nucleoside-diphosphate kinase, serine/threonine-specific protein kinase, geranyl and farnesyl pyrophosphate kinase, histidine protein kinase and 3'-5' exonuclease activities. Involved in cell proliferation, differentiation and development, signal transduction, G protein-coupled receptor endocytosis, and gene expression. Required for neural development including neural patterning and cell fate determination. During GZMA-mediated cell death, works in concert with TREX1. NME1 nicks one strand of DNA and TREX1 removes bases from the free 3' end to enhance DNA damage and prevent DNA end reannealing and rapid repair.</text>
</comment>
<evidence type="ECO:0000256" key="5">
    <source>
        <dbReference type="ARBA" id="ARBA00022679"/>
    </source>
</evidence>
<evidence type="ECO:0000313" key="15">
    <source>
        <dbReference type="Proteomes" id="UP000694381"/>
    </source>
</evidence>
<comment type="similarity">
    <text evidence="2 12">Belongs to the NDK family.</text>
</comment>
<evidence type="ECO:0000256" key="12">
    <source>
        <dbReference type="PROSITE-ProRule" id="PRU00706"/>
    </source>
</evidence>
<evidence type="ECO:0000256" key="1">
    <source>
        <dbReference type="ARBA" id="ARBA00001946"/>
    </source>
</evidence>
<organism evidence="14 15">
    <name type="scientific">Nannospalax galili</name>
    <name type="common">Northern Israeli blind subterranean mole rat</name>
    <name type="synonym">Spalax galili</name>
    <dbReference type="NCBI Taxonomy" id="1026970"/>
    <lineage>
        <taxon>Eukaryota</taxon>
        <taxon>Metazoa</taxon>
        <taxon>Chordata</taxon>
        <taxon>Craniata</taxon>
        <taxon>Vertebrata</taxon>
        <taxon>Euteleostomi</taxon>
        <taxon>Mammalia</taxon>
        <taxon>Eutheria</taxon>
        <taxon>Euarchontoglires</taxon>
        <taxon>Glires</taxon>
        <taxon>Rodentia</taxon>
        <taxon>Myomorpha</taxon>
        <taxon>Muroidea</taxon>
        <taxon>Spalacidae</taxon>
        <taxon>Spalacinae</taxon>
        <taxon>Nannospalax</taxon>
    </lineage>
</organism>
<dbReference type="OMA" id="MANPEHT"/>
<evidence type="ECO:0000256" key="4">
    <source>
        <dbReference type="ARBA" id="ARBA00022583"/>
    </source>
</evidence>
<accession>A0A8C6W635</accession>
<keyword evidence="5" id="KW-0808">Transferase</keyword>
<dbReference type="InterPro" id="IPR034907">
    <property type="entry name" value="NDK-like_dom"/>
</dbReference>
<evidence type="ECO:0000256" key="8">
    <source>
        <dbReference type="ARBA" id="ARBA00064693"/>
    </source>
</evidence>
<evidence type="ECO:0000256" key="11">
    <source>
        <dbReference type="ARBA" id="ARBA00081831"/>
    </source>
</evidence>
<dbReference type="EC" id="2.7.4.6" evidence="3"/>
<comment type="subunit">
    <text evidence="8">Hexamer of two different chains: A and B (A6, A5B, A4B2, A3B3, A2B4, AB5, B6). Interacts with PRUNE1. Component of the SET complex, composed of at least ANP32A, APEX1, HMGB2, NME1, SET and TREX1. Within this complex, interacts directly with SET. Also interacts with TREX1, but only following translocation to the nucleus.</text>
</comment>
<dbReference type="Ensembl" id="ENSNGAT00000015748.1">
    <property type="protein sequence ID" value="ENSNGAP00000010223.1"/>
    <property type="gene ID" value="ENSNGAG00000012698.1"/>
</dbReference>
<reference evidence="14" key="1">
    <citation type="submission" date="2025-08" db="UniProtKB">
        <authorList>
            <consortium name="Ensembl"/>
        </authorList>
    </citation>
    <scope>IDENTIFICATION</scope>
</reference>
<evidence type="ECO:0000256" key="7">
    <source>
        <dbReference type="ARBA" id="ARBA00057130"/>
    </source>
</evidence>
<dbReference type="PANTHER" id="PTHR11349">
    <property type="entry name" value="NUCLEOSIDE DIPHOSPHATE KINASE"/>
    <property type="match status" value="1"/>
</dbReference>